<feature type="binding site" evidence="4">
    <location>
        <position position="142"/>
    </location>
    <ligand>
        <name>Zn(2+)</name>
        <dbReference type="ChEBI" id="CHEBI:29105"/>
    </ligand>
</feature>
<evidence type="ECO:0000256" key="3">
    <source>
        <dbReference type="ARBA" id="ARBA00023027"/>
    </source>
</evidence>
<keyword evidence="4" id="KW-0862">Zinc</keyword>
<evidence type="ECO:0000313" key="6">
    <source>
        <dbReference type="EMBL" id="ACM20075.1"/>
    </source>
</evidence>
<evidence type="ECO:0000256" key="1">
    <source>
        <dbReference type="ARBA" id="ARBA00012928"/>
    </source>
</evidence>
<feature type="domain" description="Deacetylase sirtuin-type" evidence="5">
    <location>
        <begin position="1"/>
        <end position="272"/>
    </location>
</feature>
<dbReference type="Proteomes" id="UP000007721">
    <property type="component" value="Chromosome"/>
</dbReference>
<keyword evidence="7" id="KW-1185">Reference proteome</keyword>
<keyword evidence="4" id="KW-0479">Metal-binding</keyword>
<dbReference type="GO" id="GO:0070403">
    <property type="term" value="F:NAD+ binding"/>
    <property type="evidence" value="ECO:0007669"/>
    <property type="project" value="InterPro"/>
</dbReference>
<evidence type="ECO:0000256" key="4">
    <source>
        <dbReference type="PROSITE-ProRule" id="PRU00236"/>
    </source>
</evidence>
<dbReference type="PANTHER" id="PTHR11085">
    <property type="entry name" value="NAD-DEPENDENT PROTEIN DEACYLASE SIRTUIN-5, MITOCHONDRIAL-RELATED"/>
    <property type="match status" value="1"/>
</dbReference>
<reference evidence="6 7" key="1">
    <citation type="submission" date="2009-01" db="EMBL/GenBank/DDBJ databases">
        <title>Complete sequence of Geobacter sp. FRC-32.</title>
        <authorList>
            <consortium name="US DOE Joint Genome Institute"/>
            <person name="Lucas S."/>
            <person name="Copeland A."/>
            <person name="Lapidus A."/>
            <person name="Glavina del Rio T."/>
            <person name="Dalin E."/>
            <person name="Tice H."/>
            <person name="Bruce D."/>
            <person name="Goodwin L."/>
            <person name="Pitluck S."/>
            <person name="Saunders E."/>
            <person name="Brettin T."/>
            <person name="Detter J.C."/>
            <person name="Han C."/>
            <person name="Larimer F."/>
            <person name="Land M."/>
            <person name="Hauser L."/>
            <person name="Kyrpides N."/>
            <person name="Ovchinnikova G."/>
            <person name="Kostka J."/>
            <person name="Richardson P."/>
        </authorList>
    </citation>
    <scope>NUCLEOTIDE SEQUENCE [LARGE SCALE GENOMIC DNA]</scope>
    <source>
        <strain evidence="7">DSM 22248 / JCM 15807 / FRC-32</strain>
    </source>
</reference>
<dbReference type="EC" id="2.3.1.286" evidence="1"/>
<feature type="binding site" evidence="4">
    <location>
        <position position="171"/>
    </location>
    <ligand>
        <name>Zn(2+)</name>
        <dbReference type="ChEBI" id="CHEBI:29105"/>
    </ligand>
</feature>
<dbReference type="GO" id="GO:0046872">
    <property type="term" value="F:metal ion binding"/>
    <property type="evidence" value="ECO:0007669"/>
    <property type="project" value="UniProtKB-KW"/>
</dbReference>
<dbReference type="GO" id="GO:0017136">
    <property type="term" value="F:histone deacetylase activity, NAD-dependent"/>
    <property type="evidence" value="ECO:0007669"/>
    <property type="project" value="TreeGrafter"/>
</dbReference>
<proteinExistence type="predicted"/>
<organism evidence="6 7">
    <name type="scientific">Geotalea daltonii (strain DSM 22248 / JCM 15807 / FRC-32)</name>
    <name type="common">Geobacter daltonii</name>
    <dbReference type="NCBI Taxonomy" id="316067"/>
    <lineage>
        <taxon>Bacteria</taxon>
        <taxon>Pseudomonadati</taxon>
        <taxon>Thermodesulfobacteriota</taxon>
        <taxon>Desulfuromonadia</taxon>
        <taxon>Geobacterales</taxon>
        <taxon>Geobacteraceae</taxon>
        <taxon>Geotalea</taxon>
    </lineage>
</organism>
<feature type="binding site" evidence="4">
    <location>
        <position position="138"/>
    </location>
    <ligand>
        <name>Zn(2+)</name>
        <dbReference type="ChEBI" id="CHEBI:29105"/>
    </ligand>
</feature>
<dbReference type="STRING" id="316067.Geob_1717"/>
<accession>B9M6L5</accession>
<dbReference type="HOGENOM" id="CLU_023643_2_0_7"/>
<dbReference type="eggNOG" id="COG0846">
    <property type="taxonomic scope" value="Bacteria"/>
</dbReference>
<name>B9M6L5_GEODF</name>
<dbReference type="SUPFAM" id="SSF52467">
    <property type="entry name" value="DHS-like NAD/FAD-binding domain"/>
    <property type="match status" value="1"/>
</dbReference>
<dbReference type="CDD" id="cd00296">
    <property type="entry name" value="SIR2"/>
    <property type="match status" value="1"/>
</dbReference>
<protein>
    <recommendedName>
        <fullName evidence="1">protein acetyllysine N-acetyltransferase</fullName>
        <ecNumber evidence="1">2.3.1.286</ecNumber>
    </recommendedName>
</protein>
<feature type="active site" description="Proton acceptor" evidence="4">
    <location>
        <position position="130"/>
    </location>
</feature>
<keyword evidence="3" id="KW-0520">NAD</keyword>
<evidence type="ECO:0000256" key="2">
    <source>
        <dbReference type="ARBA" id="ARBA00022679"/>
    </source>
</evidence>
<dbReference type="Gene3D" id="3.40.50.1220">
    <property type="entry name" value="TPP-binding domain"/>
    <property type="match status" value="1"/>
</dbReference>
<feature type="binding site" evidence="4">
    <location>
        <position position="168"/>
    </location>
    <ligand>
        <name>Zn(2+)</name>
        <dbReference type="ChEBI" id="CHEBI:29105"/>
    </ligand>
</feature>
<dbReference type="Pfam" id="PF02146">
    <property type="entry name" value="SIR2"/>
    <property type="match status" value="1"/>
</dbReference>
<dbReference type="InterPro" id="IPR026590">
    <property type="entry name" value="Ssirtuin_cat_dom"/>
</dbReference>
<dbReference type="KEGG" id="geo:Geob_1717"/>
<evidence type="ECO:0000259" key="5">
    <source>
        <dbReference type="PROSITE" id="PS50305"/>
    </source>
</evidence>
<dbReference type="OrthoDB" id="9800582at2"/>
<dbReference type="InterPro" id="IPR003000">
    <property type="entry name" value="Sirtuin"/>
</dbReference>
<evidence type="ECO:0000313" key="7">
    <source>
        <dbReference type="Proteomes" id="UP000007721"/>
    </source>
</evidence>
<dbReference type="AlphaFoldDB" id="B9M6L5"/>
<dbReference type="Gene3D" id="3.30.1600.10">
    <property type="entry name" value="SIR2/SIRT2 'Small Domain"/>
    <property type="match status" value="1"/>
</dbReference>
<dbReference type="PANTHER" id="PTHR11085:SF4">
    <property type="entry name" value="NAD-DEPENDENT PROTEIN DEACYLASE"/>
    <property type="match status" value="1"/>
</dbReference>
<dbReference type="InterPro" id="IPR029035">
    <property type="entry name" value="DHS-like_NAD/FAD-binding_dom"/>
</dbReference>
<dbReference type="PROSITE" id="PS50305">
    <property type="entry name" value="SIRTUIN"/>
    <property type="match status" value="1"/>
</dbReference>
<sequence length="272" mass="30180">MDDMFFRAAEAVRNAGALVITAGAGMGVDSGLPDFRGDKGFWQAYPMYERLGISFIGAANPEHFERDPAFGWGFYGHRTNLYRQTVPHAGFSLLRSWVERFNLDHFVVTSNVDGQFQKAGFPEDRIWEVHGSIHHLQCTAPCSLNIWGNRESIPVDTDTMRARSIPRCISCKGVARPNILMFGDYGWISARTDRQEGRFEEFLDSARQKPMVVIEMGAGTAIPTIRHLSEHLGSRKGVTLVRINPREAQVAVPHLSLACGALEGVTAINGSM</sequence>
<dbReference type="InterPro" id="IPR050134">
    <property type="entry name" value="NAD-dep_sirtuin_deacylases"/>
</dbReference>
<gene>
    <name evidence="6" type="primary">srtN</name>
    <name evidence="6" type="ordered locus">Geob_1717</name>
</gene>
<dbReference type="RefSeq" id="WP_012646804.1">
    <property type="nucleotide sequence ID" value="NC_011979.1"/>
</dbReference>
<dbReference type="EMBL" id="CP001390">
    <property type="protein sequence ID" value="ACM20075.1"/>
    <property type="molecule type" value="Genomic_DNA"/>
</dbReference>
<keyword evidence="2" id="KW-0808">Transferase</keyword>
<dbReference type="InterPro" id="IPR026591">
    <property type="entry name" value="Sirtuin_cat_small_dom_sf"/>
</dbReference>